<organism evidence="1 2">
    <name type="scientific">Segatella salivae DSM 15606</name>
    <dbReference type="NCBI Taxonomy" id="888832"/>
    <lineage>
        <taxon>Bacteria</taxon>
        <taxon>Pseudomonadati</taxon>
        <taxon>Bacteroidota</taxon>
        <taxon>Bacteroidia</taxon>
        <taxon>Bacteroidales</taxon>
        <taxon>Prevotellaceae</taxon>
        <taxon>Segatella</taxon>
    </lineage>
</organism>
<evidence type="ECO:0000313" key="2">
    <source>
        <dbReference type="Proteomes" id="UP000003874"/>
    </source>
</evidence>
<dbReference type="Proteomes" id="UP000003874">
    <property type="component" value="Unassembled WGS sequence"/>
</dbReference>
<evidence type="ECO:0000313" key="1">
    <source>
        <dbReference type="EMBL" id="EFV03822.1"/>
    </source>
</evidence>
<dbReference type="EMBL" id="AEQO01000164">
    <property type="protein sequence ID" value="EFV03822.1"/>
    <property type="molecule type" value="Genomic_DNA"/>
</dbReference>
<dbReference type="HOGENOM" id="CLU_3294493_0_0_10"/>
<dbReference type="AlphaFoldDB" id="E6MRD2"/>
<keyword evidence="2" id="KW-1185">Reference proteome</keyword>
<protein>
    <submittedName>
        <fullName evidence="1">Uncharacterized protein</fullName>
    </submittedName>
</protein>
<name>E6MRD2_9BACT</name>
<proteinExistence type="predicted"/>
<sequence>MCSTEADYCRADSEQKGSVIHNRYAVCRLKELKKKVNNKN</sequence>
<reference evidence="1 2" key="1">
    <citation type="submission" date="2010-12" db="EMBL/GenBank/DDBJ databases">
        <authorList>
            <person name="Muzny D."/>
            <person name="Qin X."/>
            <person name="Deng J."/>
            <person name="Jiang H."/>
            <person name="Liu Y."/>
            <person name="Qu J."/>
            <person name="Song X.-Z."/>
            <person name="Zhang L."/>
            <person name="Thornton R."/>
            <person name="Coyle M."/>
            <person name="Francisco L."/>
            <person name="Jackson L."/>
            <person name="Javaid M."/>
            <person name="Korchina V."/>
            <person name="Kovar C."/>
            <person name="Mata R."/>
            <person name="Mathew T."/>
            <person name="Ngo R."/>
            <person name="Nguyen L."/>
            <person name="Nguyen N."/>
            <person name="Okwuonu G."/>
            <person name="Ongeri F."/>
            <person name="Pham C."/>
            <person name="Simmons D."/>
            <person name="Wilczek-Boney K."/>
            <person name="Hale W."/>
            <person name="Jakkamsetti A."/>
            <person name="Pham P."/>
            <person name="Ruth R."/>
            <person name="San Lucas F."/>
            <person name="Warren J."/>
            <person name="Zhang J."/>
            <person name="Zhao Z."/>
            <person name="Zhou C."/>
            <person name="Zhu D."/>
            <person name="Lee S."/>
            <person name="Bess C."/>
            <person name="Blankenburg K."/>
            <person name="Forbes L."/>
            <person name="Fu Q."/>
            <person name="Gubbala S."/>
            <person name="Hirani K."/>
            <person name="Jayaseelan J.C."/>
            <person name="Lara F."/>
            <person name="Munidasa M."/>
            <person name="Palculict T."/>
            <person name="Patil S."/>
            <person name="Pu L.-L."/>
            <person name="Saada N."/>
            <person name="Tang L."/>
            <person name="Weissenberger G."/>
            <person name="Zhu Y."/>
            <person name="Hemphill L."/>
            <person name="Shang Y."/>
            <person name="Youmans B."/>
            <person name="Ayvaz T."/>
            <person name="Ross M."/>
            <person name="Santibanez J."/>
            <person name="Aqrawi P."/>
            <person name="Gross S."/>
            <person name="Joshi V."/>
            <person name="Fowler G."/>
            <person name="Nazareth L."/>
            <person name="Reid J."/>
            <person name="Worley K."/>
            <person name="Petrosino J."/>
            <person name="Highlander S."/>
            <person name="Gibbs R."/>
        </authorList>
    </citation>
    <scope>NUCLEOTIDE SEQUENCE [LARGE SCALE GENOMIC DNA]</scope>
    <source>
        <strain evidence="1 2">DSM 15606</strain>
    </source>
</reference>
<comment type="caution">
    <text evidence="1">The sequence shown here is derived from an EMBL/GenBank/DDBJ whole genome shotgun (WGS) entry which is preliminary data.</text>
</comment>
<dbReference type="STRING" id="888832.HMPREF9420_2050"/>
<accession>E6MRD2</accession>
<gene>
    <name evidence="1" type="ORF">HMPREF9420_2050</name>
</gene>